<proteinExistence type="predicted"/>
<feature type="region of interest" description="Disordered" evidence="2">
    <location>
        <begin position="388"/>
        <end position="407"/>
    </location>
</feature>
<dbReference type="EMBL" id="JACHXK010000019">
    <property type="protein sequence ID" value="MBB3113467.1"/>
    <property type="molecule type" value="Genomic_DNA"/>
</dbReference>
<feature type="coiled-coil region" evidence="1">
    <location>
        <begin position="620"/>
        <end position="659"/>
    </location>
</feature>
<keyword evidence="5" id="KW-1185">Reference proteome</keyword>
<gene>
    <name evidence="4" type="ORF">FHS18_005579</name>
</gene>
<sequence>MSRLRLHEQEGLLPEQINPDHWPMVDTESLSEEERQIFNNRKAAVMMYLKREGSHEDIKQVTTIDQQNLRRLIKRCMSIDENGVVWGFRALIPYKKVKPYQLNLLTVERNERRKTGEFNLLLETYPDIKDLIDDLYLGRNRRSLEPAMTPKSIHKRFIEECRRKEISHTSYPFNTAWMGYRALRRYLNRLGYAYFGKAVSRYGQDAETRARHTGEGEQNHPSTLIPFQKVQFDSHRIDGFFCVEIKTPEGDLVTKILERFWILTLIDVATRNILGYSISLSREVSASDVMHCVRNAVLPHRKIKLSIDGLSYNDVGGFPSEIFPETASWAVWDVICFDNAKAHLANLVKERLKNLIGCVTNLGPVALPMRRGLIERFFKTLEEAGFHRLPNTTGSNPDDPRRKNPEKNAVKWRITYEHLKELVDVMISNYNGTPHGGIYHQAPLELLEKRTKNGLLPRRLEEDKRSEMLFLQTTIKRTVRGSLTSGKKPYIQFEGVEYRSDKLAHSAHLINQEVTLHVNVDDIRTIKVFLEDGSEFGYLTAAGKWSLTPHSLTTRRAINSLALRKLIHYTTWDDPIFVYTDYLMKNALKGNKRAINKVTSVQEAAVKEPIDAPEEQTQVINEAKVHNEALEKAREMTKRQQHQNEVDHYEQMLSRFKTKSL</sequence>
<accession>A0A7W5B2Y2</accession>
<dbReference type="Proteomes" id="UP000570361">
    <property type="component" value="Unassembled WGS sequence"/>
</dbReference>
<dbReference type="PROSITE" id="PS50994">
    <property type="entry name" value="INTEGRASE"/>
    <property type="match status" value="1"/>
</dbReference>
<dbReference type="InterPro" id="IPR015378">
    <property type="entry name" value="Transposase-like_Mu_C"/>
</dbReference>
<evidence type="ECO:0000256" key="2">
    <source>
        <dbReference type="SAM" id="MobiDB-lite"/>
    </source>
</evidence>
<feature type="domain" description="Integrase catalytic" evidence="3">
    <location>
        <begin position="222"/>
        <end position="451"/>
    </location>
</feature>
<dbReference type="GO" id="GO:0015074">
    <property type="term" value="P:DNA integration"/>
    <property type="evidence" value="ECO:0007669"/>
    <property type="project" value="InterPro"/>
</dbReference>
<dbReference type="InterPro" id="IPR001584">
    <property type="entry name" value="Integrase_cat-core"/>
</dbReference>
<dbReference type="InterPro" id="IPR036397">
    <property type="entry name" value="RNaseH_sf"/>
</dbReference>
<evidence type="ECO:0000256" key="1">
    <source>
        <dbReference type="SAM" id="Coils"/>
    </source>
</evidence>
<dbReference type="Gene3D" id="3.30.420.10">
    <property type="entry name" value="Ribonuclease H-like superfamily/Ribonuclease H"/>
    <property type="match status" value="1"/>
</dbReference>
<feature type="compositionally biased region" description="Basic and acidic residues" evidence="2">
    <location>
        <begin position="398"/>
        <end position="407"/>
    </location>
</feature>
<keyword evidence="1" id="KW-0175">Coiled coil</keyword>
<protein>
    <submittedName>
        <fullName evidence="4">Transposase InsO family protein</fullName>
    </submittedName>
</protein>
<dbReference type="SUPFAM" id="SSF53098">
    <property type="entry name" value="Ribonuclease H-like"/>
    <property type="match status" value="1"/>
</dbReference>
<organism evidence="4 5">
    <name type="scientific">Paenibacillus phyllosphaerae</name>
    <dbReference type="NCBI Taxonomy" id="274593"/>
    <lineage>
        <taxon>Bacteria</taxon>
        <taxon>Bacillati</taxon>
        <taxon>Bacillota</taxon>
        <taxon>Bacilli</taxon>
        <taxon>Bacillales</taxon>
        <taxon>Paenibacillaceae</taxon>
        <taxon>Paenibacillus</taxon>
    </lineage>
</organism>
<comment type="caution">
    <text evidence="4">The sequence shown here is derived from an EMBL/GenBank/DDBJ whole genome shotgun (WGS) entry which is preliminary data.</text>
</comment>
<evidence type="ECO:0000313" key="5">
    <source>
        <dbReference type="Proteomes" id="UP000570361"/>
    </source>
</evidence>
<evidence type="ECO:0000313" key="4">
    <source>
        <dbReference type="EMBL" id="MBB3113467.1"/>
    </source>
</evidence>
<dbReference type="RefSeq" id="WP_183603545.1">
    <property type="nucleotide sequence ID" value="NZ_JACHXK010000019.1"/>
</dbReference>
<dbReference type="AlphaFoldDB" id="A0A7W5B2Y2"/>
<reference evidence="4 5" key="1">
    <citation type="submission" date="2020-08" db="EMBL/GenBank/DDBJ databases">
        <title>Genomic Encyclopedia of Type Strains, Phase III (KMG-III): the genomes of soil and plant-associated and newly described type strains.</title>
        <authorList>
            <person name="Whitman W."/>
        </authorList>
    </citation>
    <scope>NUCLEOTIDE SEQUENCE [LARGE SCALE GENOMIC DNA]</scope>
    <source>
        <strain evidence="4 5">CECT 5862</strain>
    </source>
</reference>
<name>A0A7W5B2Y2_9BACL</name>
<evidence type="ECO:0000259" key="3">
    <source>
        <dbReference type="PROSITE" id="PS50994"/>
    </source>
</evidence>
<dbReference type="GO" id="GO:0003676">
    <property type="term" value="F:nucleic acid binding"/>
    <property type="evidence" value="ECO:0007669"/>
    <property type="project" value="InterPro"/>
</dbReference>
<dbReference type="InterPro" id="IPR012337">
    <property type="entry name" value="RNaseH-like_sf"/>
</dbReference>
<dbReference type="Pfam" id="PF09299">
    <property type="entry name" value="Mu-transpos_C"/>
    <property type="match status" value="1"/>
</dbReference>